<feature type="disulfide bond" evidence="2">
    <location>
        <begin position="242"/>
        <end position="247"/>
    </location>
</feature>
<reference evidence="7" key="1">
    <citation type="submission" date="2022-11" db="UniProtKB">
        <authorList>
            <consortium name="WormBaseParasite"/>
        </authorList>
    </citation>
    <scope>IDENTIFICATION</scope>
</reference>
<dbReference type="Gene3D" id="4.10.70.10">
    <property type="entry name" value="Disintegrin domain"/>
    <property type="match status" value="1"/>
</dbReference>
<feature type="transmembrane region" description="Helical" evidence="4">
    <location>
        <begin position="506"/>
        <end position="525"/>
    </location>
</feature>
<dbReference type="GO" id="GO:0006509">
    <property type="term" value="P:membrane protein ectodomain proteolysis"/>
    <property type="evidence" value="ECO:0007669"/>
    <property type="project" value="TreeGrafter"/>
</dbReference>
<dbReference type="InterPro" id="IPR006586">
    <property type="entry name" value="ADAM_Cys-rich"/>
</dbReference>
<dbReference type="Pfam" id="PF01421">
    <property type="entry name" value="Reprolysin"/>
    <property type="match status" value="2"/>
</dbReference>
<evidence type="ECO:0000256" key="4">
    <source>
        <dbReference type="SAM" id="Phobius"/>
    </source>
</evidence>
<keyword evidence="4" id="KW-1133">Transmembrane helix</keyword>
<dbReference type="InterPro" id="IPR034027">
    <property type="entry name" value="Reprolysin_adamalysin"/>
</dbReference>
<dbReference type="WBParaSite" id="nRc.2.0.1.t11408-RA">
    <property type="protein sequence ID" value="nRc.2.0.1.t11408-RA"/>
    <property type="gene ID" value="nRc.2.0.1.g11408"/>
</dbReference>
<protein>
    <submittedName>
        <fullName evidence="7">Peptidase M12B domain-containing protein</fullName>
    </submittedName>
</protein>
<feature type="binding site" evidence="2">
    <location>
        <position position="228"/>
    </location>
    <ligand>
        <name>Zn(2+)</name>
        <dbReference type="ChEBI" id="CHEBI:29105"/>
        <note>catalytic</note>
    </ligand>
</feature>
<proteinExistence type="predicted"/>
<dbReference type="SUPFAM" id="SSF57552">
    <property type="entry name" value="Blood coagulation inhibitor (disintegrin)"/>
    <property type="match status" value="1"/>
</dbReference>
<dbReference type="SMART" id="SM00608">
    <property type="entry name" value="ACR"/>
    <property type="match status" value="1"/>
</dbReference>
<dbReference type="InterPro" id="IPR001762">
    <property type="entry name" value="Disintegrin_dom"/>
</dbReference>
<keyword evidence="4" id="KW-0472">Membrane</keyword>
<dbReference type="PROSITE" id="PS50215">
    <property type="entry name" value="ADAM_MEPRO"/>
    <property type="match status" value="1"/>
</dbReference>
<feature type="binding site" evidence="2">
    <location>
        <position position="234"/>
    </location>
    <ligand>
        <name>Zn(2+)</name>
        <dbReference type="ChEBI" id="CHEBI:29105"/>
        <note>catalytic</note>
    </ligand>
</feature>
<dbReference type="InterPro" id="IPR024079">
    <property type="entry name" value="MetalloPept_cat_dom_sf"/>
</dbReference>
<dbReference type="InterPro" id="IPR036436">
    <property type="entry name" value="Disintegrin_dom_sf"/>
</dbReference>
<keyword evidence="6" id="KW-1185">Reference proteome</keyword>
<evidence type="ECO:0000256" key="3">
    <source>
        <dbReference type="SAM" id="MobiDB-lite"/>
    </source>
</evidence>
<dbReference type="Pfam" id="PF08516">
    <property type="entry name" value="ADAM_CR"/>
    <property type="match status" value="1"/>
</dbReference>
<accession>A0A915ICA6</accession>
<comment type="caution">
    <text evidence="2">Lacks conserved residue(s) required for the propagation of feature annotation.</text>
</comment>
<dbReference type="SMART" id="SM00050">
    <property type="entry name" value="DISIN"/>
    <property type="match status" value="1"/>
</dbReference>
<sequence>MEKGLLRVMCYIDDGDEGNSKIIAKRDVSYGYEIPLYYKKYVAWKRLYVELTIVFDKSMYEKAGRDEELLYARAKRLASYINSFYQPLNIEVALISVDVWKDKDYIKMTESSDSILDQFHNYRKFYMTNEKRNDHAQLITNIPFGSGVVGKAIKSGMCSSELSDAVIYTALFDTIRTMLLTLSAECRVETTLQQKVFLLLFSEFFTMQLDHSSRDEAVASTMAHEMGHSFGMQHDENTGCECPEERCIMASSSGIFLAEKQPLCGNGFTESGEQCDCGMPYYKSPSAVCREPKDECDLPETCEGNSEKCPYDVYKHDGLSCDDEKGYCYNGKCGSHERQCQLIWGPTGSNADPLCYKLNNRKGDPSGNCVFYRSNNTFRSCAEDDVECGLLHCSNTIEKTFFGDKPVIKYANTIIRDGTPNVKLCHAVAIDLVADGLPDPGYVPDGARCQKSSAKPKMCVKQRCIEVHDVLNINPCSQNCNQSGICNNLGRCYYGYDYARFNVTTAVLVCIFVVIPLIVIITTLLHRRRDLLKTLPIWSILRNVVLPKAQKPPPRNANSLRSAATYQQNISAPKNTTPPTTTFSSILAQFEPNSWPDEGDHDVPPKRPTAPPKVQVLIPNRPRRPDTKTLEELYAETPELRVDGQNRMKNSANQGIIRKVDISQPITNSFQTSSGQSTLLGEILSVVNIEKVPPGTVDVDAAVPEIKPQRHAPPPPSKSISHPVDPIIGGEPAQTAPALTVISTIARPSFKQSKNGKLPVKVRDERIGAADDENFYDDIDDFRKTPAVKKVSELAKNFEKK</sequence>
<evidence type="ECO:0000313" key="6">
    <source>
        <dbReference type="Proteomes" id="UP000887565"/>
    </source>
</evidence>
<dbReference type="InterPro" id="IPR001590">
    <property type="entry name" value="Peptidase_M12B"/>
</dbReference>
<dbReference type="AlphaFoldDB" id="A0A915ICA6"/>
<name>A0A915ICA6_ROMCU</name>
<feature type="domain" description="Peptidase M12B" evidence="5">
    <location>
        <begin position="47"/>
        <end position="283"/>
    </location>
</feature>
<keyword evidence="2" id="KW-0479">Metal-binding</keyword>
<organism evidence="6 7">
    <name type="scientific">Romanomermis culicivorax</name>
    <name type="common">Nematode worm</name>
    <dbReference type="NCBI Taxonomy" id="13658"/>
    <lineage>
        <taxon>Eukaryota</taxon>
        <taxon>Metazoa</taxon>
        <taxon>Ecdysozoa</taxon>
        <taxon>Nematoda</taxon>
        <taxon>Enoplea</taxon>
        <taxon>Dorylaimia</taxon>
        <taxon>Mermithida</taxon>
        <taxon>Mermithoidea</taxon>
        <taxon>Mermithidae</taxon>
        <taxon>Romanomermis</taxon>
    </lineage>
</organism>
<feature type="active site" evidence="2">
    <location>
        <position position="225"/>
    </location>
</feature>
<dbReference type="Gene3D" id="3.40.390.10">
    <property type="entry name" value="Collagenase (Catalytic Domain)"/>
    <property type="match status" value="1"/>
</dbReference>
<dbReference type="SUPFAM" id="SSF55486">
    <property type="entry name" value="Metalloproteases ('zincins'), catalytic domain"/>
    <property type="match status" value="1"/>
</dbReference>
<keyword evidence="4" id="KW-0812">Transmembrane</keyword>
<dbReference type="Proteomes" id="UP000887565">
    <property type="component" value="Unplaced"/>
</dbReference>
<feature type="binding site" evidence="2">
    <location>
        <position position="224"/>
    </location>
    <ligand>
        <name>Zn(2+)</name>
        <dbReference type="ChEBI" id="CHEBI:29105"/>
        <note>catalytic</note>
    </ligand>
</feature>
<dbReference type="PANTHER" id="PTHR11905">
    <property type="entry name" value="ADAM A DISINTEGRIN AND METALLOPROTEASE DOMAIN"/>
    <property type="match status" value="1"/>
</dbReference>
<evidence type="ECO:0000313" key="7">
    <source>
        <dbReference type="WBParaSite" id="nRc.2.0.1.t11408-RA"/>
    </source>
</evidence>
<keyword evidence="1 2" id="KW-1015">Disulfide bond</keyword>
<dbReference type="GO" id="GO:0046872">
    <property type="term" value="F:metal ion binding"/>
    <property type="evidence" value="ECO:0007669"/>
    <property type="project" value="UniProtKB-KW"/>
</dbReference>
<dbReference type="GO" id="GO:0004222">
    <property type="term" value="F:metalloendopeptidase activity"/>
    <property type="evidence" value="ECO:0007669"/>
    <property type="project" value="InterPro"/>
</dbReference>
<dbReference type="CDD" id="cd04269">
    <property type="entry name" value="ZnMc_adamalysin_II_like"/>
    <property type="match status" value="1"/>
</dbReference>
<evidence type="ECO:0000259" key="5">
    <source>
        <dbReference type="PROSITE" id="PS50215"/>
    </source>
</evidence>
<evidence type="ECO:0000256" key="1">
    <source>
        <dbReference type="ARBA" id="ARBA00023157"/>
    </source>
</evidence>
<dbReference type="PANTHER" id="PTHR11905:SF159">
    <property type="entry name" value="ADAM METALLOPROTEASE"/>
    <property type="match status" value="1"/>
</dbReference>
<evidence type="ECO:0000256" key="2">
    <source>
        <dbReference type="PROSITE-ProRule" id="PRU00276"/>
    </source>
</evidence>
<feature type="region of interest" description="Disordered" evidence="3">
    <location>
        <begin position="594"/>
        <end position="624"/>
    </location>
</feature>
<keyword evidence="2" id="KW-0862">Zinc</keyword>